<proteinExistence type="predicted"/>
<sequence length="89" mass="9897">MGTVRERWTSGFEDSQTSKRLRTPQDLSWLRLSRSYEHTSSNSIGQTTDAGGRSVPLLVGGRGDGLLCDPLDRGLPHIVGELYILLQRK</sequence>
<evidence type="ECO:0000313" key="2">
    <source>
        <dbReference type="EMBL" id="RRT64482.1"/>
    </source>
</evidence>
<gene>
    <name evidence="2" type="ORF">B296_00021792</name>
</gene>
<comment type="caution">
    <text evidence="2">The sequence shown here is derived from an EMBL/GenBank/DDBJ whole genome shotgun (WGS) entry which is preliminary data.</text>
</comment>
<feature type="region of interest" description="Disordered" evidence="1">
    <location>
        <begin position="1"/>
        <end position="20"/>
    </location>
</feature>
<dbReference type="AlphaFoldDB" id="A0A426ZKG1"/>
<reference evidence="2 3" key="1">
    <citation type="journal article" date="2014" name="Agronomy (Basel)">
        <title>A Draft Genome Sequence for Ensete ventricosum, the Drought-Tolerant Tree Against Hunger.</title>
        <authorList>
            <person name="Harrison J."/>
            <person name="Moore K.A."/>
            <person name="Paszkiewicz K."/>
            <person name="Jones T."/>
            <person name="Grant M."/>
            <person name="Ambacheew D."/>
            <person name="Muzemil S."/>
            <person name="Studholme D.J."/>
        </authorList>
    </citation>
    <scope>NUCLEOTIDE SEQUENCE [LARGE SCALE GENOMIC DNA]</scope>
</reference>
<organism evidence="2 3">
    <name type="scientific">Ensete ventricosum</name>
    <name type="common">Abyssinian banana</name>
    <name type="synonym">Musa ensete</name>
    <dbReference type="NCBI Taxonomy" id="4639"/>
    <lineage>
        <taxon>Eukaryota</taxon>
        <taxon>Viridiplantae</taxon>
        <taxon>Streptophyta</taxon>
        <taxon>Embryophyta</taxon>
        <taxon>Tracheophyta</taxon>
        <taxon>Spermatophyta</taxon>
        <taxon>Magnoliopsida</taxon>
        <taxon>Liliopsida</taxon>
        <taxon>Zingiberales</taxon>
        <taxon>Musaceae</taxon>
        <taxon>Ensete</taxon>
    </lineage>
</organism>
<dbReference type="EMBL" id="AMZH03006174">
    <property type="protein sequence ID" value="RRT64482.1"/>
    <property type="molecule type" value="Genomic_DNA"/>
</dbReference>
<protein>
    <submittedName>
        <fullName evidence="2">Uncharacterized protein</fullName>
    </submittedName>
</protein>
<evidence type="ECO:0000313" key="3">
    <source>
        <dbReference type="Proteomes" id="UP000287651"/>
    </source>
</evidence>
<dbReference type="Proteomes" id="UP000287651">
    <property type="component" value="Unassembled WGS sequence"/>
</dbReference>
<accession>A0A426ZKG1</accession>
<name>A0A426ZKG1_ENSVE</name>
<evidence type="ECO:0000256" key="1">
    <source>
        <dbReference type="SAM" id="MobiDB-lite"/>
    </source>
</evidence>